<keyword evidence="2" id="KW-1185">Reference proteome</keyword>
<sequence>MDVKKYPIEEIVPHSYPMILIDELLSITQKSAIARVDIKPDCILLDPNGECSAATGIEWMAQTIAAHAGYFARQQQKTVEIGFLLGTRRYRSTRSTFFSGDQYIVKVEQLYLEDGMASFACEIIDNEDVIVTATINTYQPDHSKIADVIGEPSE</sequence>
<dbReference type="RefSeq" id="WP_131415507.1">
    <property type="nucleotide sequence ID" value="NZ_SJXE01000004.1"/>
</dbReference>
<proteinExistence type="predicted"/>
<name>A0ABY2ANP0_9GAMM</name>
<dbReference type="PIRSF" id="PIRSF020565">
    <property type="entry name" value="3Ho_Ac_ACP_DH_prd"/>
    <property type="match status" value="1"/>
</dbReference>
<evidence type="ECO:0000313" key="2">
    <source>
        <dbReference type="Proteomes" id="UP000292554"/>
    </source>
</evidence>
<dbReference type="SUPFAM" id="SSF54637">
    <property type="entry name" value="Thioesterase/thiol ester dehydrase-isomerase"/>
    <property type="match status" value="1"/>
</dbReference>
<organism evidence="1 2">
    <name type="scientific">Corallincola luteus</name>
    <dbReference type="NCBI Taxonomy" id="1775177"/>
    <lineage>
        <taxon>Bacteria</taxon>
        <taxon>Pseudomonadati</taxon>
        <taxon>Pseudomonadota</taxon>
        <taxon>Gammaproteobacteria</taxon>
        <taxon>Alteromonadales</taxon>
        <taxon>Psychromonadaceae</taxon>
        <taxon>Corallincola</taxon>
    </lineage>
</organism>
<gene>
    <name evidence="1" type="ORF">EZV61_10470</name>
</gene>
<protein>
    <submittedName>
        <fullName evidence="1">3-hydroxylacyl-ACP dehydratase</fullName>
    </submittedName>
</protein>
<dbReference type="Proteomes" id="UP000292554">
    <property type="component" value="Unassembled WGS sequence"/>
</dbReference>
<comment type="caution">
    <text evidence="1">The sequence shown here is derived from an EMBL/GenBank/DDBJ whole genome shotgun (WGS) entry which is preliminary data.</text>
</comment>
<dbReference type="InterPro" id="IPR029069">
    <property type="entry name" value="HotDog_dom_sf"/>
</dbReference>
<dbReference type="Pfam" id="PF22817">
    <property type="entry name" value="ApeP-like"/>
    <property type="match status" value="1"/>
</dbReference>
<dbReference type="Gene3D" id="3.10.129.10">
    <property type="entry name" value="Hotdog Thioesterase"/>
    <property type="match status" value="1"/>
</dbReference>
<evidence type="ECO:0000313" key="1">
    <source>
        <dbReference type="EMBL" id="TCI03294.1"/>
    </source>
</evidence>
<dbReference type="CDD" id="cd01289">
    <property type="entry name" value="FabA_like"/>
    <property type="match status" value="1"/>
</dbReference>
<accession>A0ABY2ANP0</accession>
<dbReference type="EMBL" id="SJXE01000004">
    <property type="protein sequence ID" value="TCI03294.1"/>
    <property type="molecule type" value="Genomic_DNA"/>
</dbReference>
<reference evidence="1 2" key="1">
    <citation type="submission" date="2019-02" db="EMBL/GenBank/DDBJ databases">
        <title>Corallincola luteus sp. nov., a marine bacterium isolated from surface sediment of Bohai Sea in China.</title>
        <authorList>
            <person name="Ren Q."/>
        </authorList>
    </citation>
    <scope>NUCLEOTIDE SEQUENCE [LARGE SCALE GENOMIC DNA]</scope>
    <source>
        <strain evidence="1 2">DASS28</strain>
    </source>
</reference>
<dbReference type="InterPro" id="IPR016776">
    <property type="entry name" value="ApeP-like_dehydratase"/>
</dbReference>